<evidence type="ECO:0000313" key="3">
    <source>
        <dbReference type="EMBL" id="KAH3777575.1"/>
    </source>
</evidence>
<keyword evidence="2" id="KW-0732">Signal</keyword>
<comment type="caution">
    <text evidence="3">The sequence shown here is derived from an EMBL/GenBank/DDBJ whole genome shotgun (WGS) entry which is preliminary data.</text>
</comment>
<reference evidence="3" key="1">
    <citation type="journal article" date="2019" name="bioRxiv">
        <title>The Genome of the Zebra Mussel, Dreissena polymorpha: A Resource for Invasive Species Research.</title>
        <authorList>
            <person name="McCartney M.A."/>
            <person name="Auch B."/>
            <person name="Kono T."/>
            <person name="Mallez S."/>
            <person name="Zhang Y."/>
            <person name="Obille A."/>
            <person name="Becker A."/>
            <person name="Abrahante J.E."/>
            <person name="Garbe J."/>
            <person name="Badalamenti J.P."/>
            <person name="Herman A."/>
            <person name="Mangelson H."/>
            <person name="Liachko I."/>
            <person name="Sullivan S."/>
            <person name="Sone E.D."/>
            <person name="Koren S."/>
            <person name="Silverstein K.A.T."/>
            <person name="Beckman K.B."/>
            <person name="Gohl D.M."/>
        </authorList>
    </citation>
    <scope>NUCLEOTIDE SEQUENCE</scope>
    <source>
        <strain evidence="3">Duluth1</strain>
        <tissue evidence="3">Whole animal</tissue>
    </source>
</reference>
<proteinExistence type="predicted"/>
<keyword evidence="1" id="KW-0472">Membrane</keyword>
<accession>A0A9D4IKE3</accession>
<keyword evidence="4" id="KW-1185">Reference proteome</keyword>
<dbReference type="Proteomes" id="UP000828390">
    <property type="component" value="Unassembled WGS sequence"/>
</dbReference>
<feature type="transmembrane region" description="Helical" evidence="1">
    <location>
        <begin position="74"/>
        <end position="93"/>
    </location>
</feature>
<evidence type="ECO:0000256" key="1">
    <source>
        <dbReference type="SAM" id="Phobius"/>
    </source>
</evidence>
<dbReference type="AlphaFoldDB" id="A0A9D4IKE3"/>
<organism evidence="3 4">
    <name type="scientific">Dreissena polymorpha</name>
    <name type="common">Zebra mussel</name>
    <name type="synonym">Mytilus polymorpha</name>
    <dbReference type="NCBI Taxonomy" id="45954"/>
    <lineage>
        <taxon>Eukaryota</taxon>
        <taxon>Metazoa</taxon>
        <taxon>Spiralia</taxon>
        <taxon>Lophotrochozoa</taxon>
        <taxon>Mollusca</taxon>
        <taxon>Bivalvia</taxon>
        <taxon>Autobranchia</taxon>
        <taxon>Heteroconchia</taxon>
        <taxon>Euheterodonta</taxon>
        <taxon>Imparidentia</taxon>
        <taxon>Neoheterodontei</taxon>
        <taxon>Myida</taxon>
        <taxon>Dreissenoidea</taxon>
        <taxon>Dreissenidae</taxon>
        <taxon>Dreissena</taxon>
    </lineage>
</organism>
<protein>
    <submittedName>
        <fullName evidence="3">Uncharacterized protein</fullName>
    </submittedName>
</protein>
<gene>
    <name evidence="3" type="ORF">DPMN_179023</name>
</gene>
<keyword evidence="1" id="KW-1133">Transmembrane helix</keyword>
<sequence length="108" mass="11920">MFRILVTIFMIGFHFSESKTCGQTQCHDTLEIPYCCNKTGGSMEEGQCCCSRSQSTYVGHCSHPMLASTGLPWWGAYIAISSLLACVGLGLILHRRVRGRQSKANEDV</sequence>
<evidence type="ECO:0000256" key="2">
    <source>
        <dbReference type="SAM" id="SignalP"/>
    </source>
</evidence>
<name>A0A9D4IKE3_DREPO</name>
<evidence type="ECO:0000313" key="4">
    <source>
        <dbReference type="Proteomes" id="UP000828390"/>
    </source>
</evidence>
<feature type="chain" id="PRO_5038789265" evidence="2">
    <location>
        <begin position="19"/>
        <end position="108"/>
    </location>
</feature>
<keyword evidence="1" id="KW-0812">Transmembrane</keyword>
<reference evidence="3" key="2">
    <citation type="submission" date="2020-11" db="EMBL/GenBank/DDBJ databases">
        <authorList>
            <person name="McCartney M.A."/>
            <person name="Auch B."/>
            <person name="Kono T."/>
            <person name="Mallez S."/>
            <person name="Becker A."/>
            <person name="Gohl D.M."/>
            <person name="Silverstein K.A.T."/>
            <person name="Koren S."/>
            <person name="Bechman K.B."/>
            <person name="Herman A."/>
            <person name="Abrahante J.E."/>
            <person name="Garbe J."/>
        </authorList>
    </citation>
    <scope>NUCLEOTIDE SEQUENCE</scope>
    <source>
        <strain evidence="3">Duluth1</strain>
        <tissue evidence="3">Whole animal</tissue>
    </source>
</reference>
<dbReference type="EMBL" id="JAIWYP010000009">
    <property type="protein sequence ID" value="KAH3777575.1"/>
    <property type="molecule type" value="Genomic_DNA"/>
</dbReference>
<feature type="signal peptide" evidence="2">
    <location>
        <begin position="1"/>
        <end position="18"/>
    </location>
</feature>